<feature type="non-terminal residue" evidence="1">
    <location>
        <position position="1"/>
    </location>
</feature>
<accession>A0A0F9A5R5</accession>
<name>A0A0F9A5R5_9ZZZZ</name>
<reference evidence="1" key="1">
    <citation type="journal article" date="2015" name="Nature">
        <title>Complex archaea that bridge the gap between prokaryotes and eukaryotes.</title>
        <authorList>
            <person name="Spang A."/>
            <person name="Saw J.H."/>
            <person name="Jorgensen S.L."/>
            <person name="Zaremba-Niedzwiedzka K."/>
            <person name="Martijn J."/>
            <person name="Lind A.E."/>
            <person name="van Eijk R."/>
            <person name="Schleper C."/>
            <person name="Guy L."/>
            <person name="Ettema T.J."/>
        </authorList>
    </citation>
    <scope>NUCLEOTIDE SEQUENCE</scope>
</reference>
<sequence>VRTISRMVRVIDFVTSDKEEPEEGEDDGKNK</sequence>
<evidence type="ECO:0000313" key="1">
    <source>
        <dbReference type="EMBL" id="KKK67506.1"/>
    </source>
</evidence>
<organism evidence="1">
    <name type="scientific">marine sediment metagenome</name>
    <dbReference type="NCBI Taxonomy" id="412755"/>
    <lineage>
        <taxon>unclassified sequences</taxon>
        <taxon>metagenomes</taxon>
        <taxon>ecological metagenomes</taxon>
    </lineage>
</organism>
<dbReference type="EMBL" id="LAZR01059578">
    <property type="protein sequence ID" value="KKK67506.1"/>
    <property type="molecule type" value="Genomic_DNA"/>
</dbReference>
<protein>
    <submittedName>
        <fullName evidence="1">Uncharacterized protein</fullName>
    </submittedName>
</protein>
<dbReference type="AlphaFoldDB" id="A0A0F9A5R5"/>
<proteinExistence type="predicted"/>
<comment type="caution">
    <text evidence="1">The sequence shown here is derived from an EMBL/GenBank/DDBJ whole genome shotgun (WGS) entry which is preliminary data.</text>
</comment>
<gene>
    <name evidence="1" type="ORF">LCGC14_2953410</name>
</gene>